<dbReference type="Pfam" id="PF20256">
    <property type="entry name" value="MoCoBD_2"/>
    <property type="match status" value="2"/>
</dbReference>
<dbReference type="Gene3D" id="3.30.365.10">
    <property type="entry name" value="Aldehyde oxidase/xanthine dehydrogenase, molybdopterin binding domain"/>
    <property type="match status" value="4"/>
</dbReference>
<comment type="caution">
    <text evidence="2">The sequence shown here is derived from an EMBL/GenBank/DDBJ whole genome shotgun (WGS) entry which is preliminary data.</text>
</comment>
<dbReference type="InterPro" id="IPR046867">
    <property type="entry name" value="AldOxase/xan_DH_MoCoBD2"/>
</dbReference>
<dbReference type="Gene3D" id="3.90.1170.50">
    <property type="entry name" value="Aldehyde oxidase/xanthine dehydrogenase, a/b hammerhead"/>
    <property type="match status" value="1"/>
</dbReference>
<dbReference type="InterPro" id="IPR000674">
    <property type="entry name" value="Ald_Oxase/Xan_DH_a/b"/>
</dbReference>
<sequence>MPLAPDLSRRAILQGGGALAAGLLVAIELPWAAARADEPEPTGKRFNAFIHVAPDNTVTFTLPAVEMGQGAFTSQTQCLAEELDVALDKVMTVPAPPDQANYGSPALVVQATGGSTTTMAWSGPLRKAGATARAMLVAAAAARWQVDPASLTTENGVITHAPSGRTIAYGAVADAASRLTPPKDVPLKDPAHFRLIGKPVHRIDTPDKVTGKTVYGIDVMLPGMKFATLMASPVLGSKVGSVDQAQAMTVPGVRQVVVLDDLVAVVADNTWAAMQGLNALAIEWAPGSNAGLDQAQLWAGLEKAAQGPGVTAKKEGDAPAKLKDGTLFEQSYELPYLAHAPMEMTNCVVHVHDGGCEVWTGTQVPGFAQAGAAKALGIPPEKVTIHNHMIGGGFGRRLEVDGVVKATRIAAHVDGPLKVIWSREEDIRQQLYRPLYNEHLKARVENGRITALHHRVTGGSVMARWLPVAFTNGVDSDAVEGAVDVPYAIGNRLVEYIRHESAVPVAFWRGVGPNGSIFSVECFIDLIARKTGSDPLDFRRAHLEKNPRALGVLNLVAEKAGWGTPAPPSPHGARRGRGIALMNAFGSFLAAIADVAVNDTGDVRVTRLVIAADVGQVVNPDTLEAQIQGGATFGLSTVLFDKITFAGGKVEQGNFNDYRILRIDEMPVIEAHVVPSKENMGGIGEPGTVVTQPAVANAVYAATGVQLTRMPIDRALIAKGA</sequence>
<evidence type="ECO:0000259" key="1">
    <source>
        <dbReference type="SMART" id="SM01008"/>
    </source>
</evidence>
<organism evidence="2 3">
    <name type="scientific">Sphingomonas lycopersici</name>
    <dbReference type="NCBI Taxonomy" id="2951807"/>
    <lineage>
        <taxon>Bacteria</taxon>
        <taxon>Pseudomonadati</taxon>
        <taxon>Pseudomonadota</taxon>
        <taxon>Alphaproteobacteria</taxon>
        <taxon>Sphingomonadales</taxon>
        <taxon>Sphingomonadaceae</taxon>
        <taxon>Sphingomonas</taxon>
    </lineage>
</organism>
<evidence type="ECO:0000313" key="2">
    <source>
        <dbReference type="EMBL" id="MCW6534242.1"/>
    </source>
</evidence>
<dbReference type="PROSITE" id="PS51318">
    <property type="entry name" value="TAT"/>
    <property type="match status" value="1"/>
</dbReference>
<reference evidence="2" key="1">
    <citation type="submission" date="2022-06" db="EMBL/GenBank/DDBJ databases">
        <title>Sphingomonas sp. nov. isolated from rhizosphere soil of tomato.</title>
        <authorList>
            <person name="Dong H."/>
            <person name="Gao R."/>
        </authorList>
    </citation>
    <scope>NUCLEOTIDE SEQUENCE</scope>
    <source>
        <strain evidence="2">MMSM24</strain>
    </source>
</reference>
<gene>
    <name evidence="2" type="ORF">NEE01_05520</name>
</gene>
<dbReference type="SMART" id="SM01008">
    <property type="entry name" value="Ald_Xan_dh_C"/>
    <property type="match status" value="1"/>
</dbReference>
<dbReference type="Proteomes" id="UP001165565">
    <property type="component" value="Unassembled WGS sequence"/>
</dbReference>
<feature type="domain" description="Aldehyde oxidase/xanthine dehydrogenase a/b hammerhead" evidence="1">
    <location>
        <begin position="210"/>
        <end position="288"/>
    </location>
</feature>
<proteinExistence type="predicted"/>
<dbReference type="GO" id="GO:0016491">
    <property type="term" value="F:oxidoreductase activity"/>
    <property type="evidence" value="ECO:0007669"/>
    <property type="project" value="InterPro"/>
</dbReference>
<dbReference type="InterPro" id="IPR012368">
    <property type="entry name" value="OxRdtase_Mopterin-bd_su_IorB"/>
</dbReference>
<dbReference type="PANTHER" id="PTHR47495:SF2">
    <property type="entry name" value="ALDEHYDE DEHYDROGENASE"/>
    <property type="match status" value="1"/>
</dbReference>
<dbReference type="RefSeq" id="WP_265268174.1">
    <property type="nucleotide sequence ID" value="NZ_JANFAV010000002.1"/>
</dbReference>
<dbReference type="AlphaFoldDB" id="A0AA42CPV8"/>
<dbReference type="SUPFAM" id="SSF56003">
    <property type="entry name" value="Molybdenum cofactor-binding domain"/>
    <property type="match status" value="2"/>
</dbReference>
<dbReference type="PIRSF" id="PIRSF036389">
    <property type="entry name" value="IOR_B"/>
    <property type="match status" value="1"/>
</dbReference>
<keyword evidence="3" id="KW-1185">Reference proteome</keyword>
<dbReference type="Pfam" id="PF02738">
    <property type="entry name" value="MoCoBD_1"/>
    <property type="match status" value="1"/>
</dbReference>
<dbReference type="InterPro" id="IPR052516">
    <property type="entry name" value="N-heterocyclic_Hydroxylase"/>
</dbReference>
<name>A0AA42CPV8_9SPHN</name>
<dbReference type="InterPro" id="IPR008274">
    <property type="entry name" value="AldOxase/xan_DH_MoCoBD1"/>
</dbReference>
<protein>
    <submittedName>
        <fullName evidence="2">Molybdopterin-dependent oxidoreductase</fullName>
    </submittedName>
</protein>
<dbReference type="InterPro" id="IPR037165">
    <property type="entry name" value="AldOxase/xan_DH_Mopterin-bd_sf"/>
</dbReference>
<accession>A0AA42CPV8</accession>
<dbReference type="InterPro" id="IPR006311">
    <property type="entry name" value="TAT_signal"/>
</dbReference>
<dbReference type="EMBL" id="JANFAV010000002">
    <property type="protein sequence ID" value="MCW6534242.1"/>
    <property type="molecule type" value="Genomic_DNA"/>
</dbReference>
<evidence type="ECO:0000313" key="3">
    <source>
        <dbReference type="Proteomes" id="UP001165565"/>
    </source>
</evidence>
<dbReference type="PANTHER" id="PTHR47495">
    <property type="entry name" value="ALDEHYDE DEHYDROGENASE"/>
    <property type="match status" value="1"/>
</dbReference>